<accession>A0A4R6PJ46</accession>
<comment type="caution">
    <text evidence="2">The sequence shown here is derived from an EMBL/GenBank/DDBJ whole genome shotgun (WGS) entry which is preliminary data.</text>
</comment>
<proteinExistence type="predicted"/>
<feature type="domain" description="NERD" evidence="1">
    <location>
        <begin position="32"/>
        <end position="149"/>
    </location>
</feature>
<evidence type="ECO:0000259" key="1">
    <source>
        <dbReference type="Pfam" id="PF08378"/>
    </source>
</evidence>
<dbReference type="Proteomes" id="UP000295087">
    <property type="component" value="Unassembled WGS sequence"/>
</dbReference>
<evidence type="ECO:0000313" key="2">
    <source>
        <dbReference type="EMBL" id="TDP38071.1"/>
    </source>
</evidence>
<dbReference type="EMBL" id="SNXK01000004">
    <property type="protein sequence ID" value="TDP38071.1"/>
    <property type="molecule type" value="Genomic_DNA"/>
</dbReference>
<dbReference type="AlphaFoldDB" id="A0A4R6PJ46"/>
<sequence length="241" mass="27142">MRETGLMNPRGRSIGEVVVLLLVDPDSELSSAEERFADWIEWSPAQPGVVLLDVNVPYRGHSRRLDALIFTRQRCIAVEIKGFRSVQHGTLIIPPNGPWVMDDGEVADIYGNGYDHDPVKQVRANSLAVKNWATSATRRPCFVWGLVVVMLLPGQDVPALEVDAHPEKTDIIVEDFDVFRYYLHRLDDQKVQWDADRVHTLLTRLGVAHRYDGRRETIAAALGEPVYPDDGVPGAPPLRRY</sequence>
<organism evidence="2 3">
    <name type="scientific">Nocardia ignorata</name>
    <dbReference type="NCBI Taxonomy" id="145285"/>
    <lineage>
        <taxon>Bacteria</taxon>
        <taxon>Bacillati</taxon>
        <taxon>Actinomycetota</taxon>
        <taxon>Actinomycetes</taxon>
        <taxon>Mycobacteriales</taxon>
        <taxon>Nocardiaceae</taxon>
        <taxon>Nocardia</taxon>
    </lineage>
</organism>
<evidence type="ECO:0000313" key="3">
    <source>
        <dbReference type="Proteomes" id="UP000295087"/>
    </source>
</evidence>
<reference evidence="2 3" key="1">
    <citation type="submission" date="2019-03" db="EMBL/GenBank/DDBJ databases">
        <title>Genomic Encyclopedia of Type Strains, Phase IV (KMG-IV): sequencing the most valuable type-strain genomes for metagenomic binning, comparative biology and taxonomic classification.</title>
        <authorList>
            <person name="Goeker M."/>
        </authorList>
    </citation>
    <scope>NUCLEOTIDE SEQUENCE [LARGE SCALE GENOMIC DNA]</scope>
    <source>
        <strain evidence="2 3">DSM 44496</strain>
    </source>
</reference>
<gene>
    <name evidence="2" type="ORF">DFR75_104424</name>
</gene>
<protein>
    <submittedName>
        <fullName evidence="2">Nuclease-like protein</fullName>
    </submittedName>
</protein>
<dbReference type="InterPro" id="IPR011528">
    <property type="entry name" value="NERD"/>
</dbReference>
<dbReference type="Pfam" id="PF08378">
    <property type="entry name" value="NERD"/>
    <property type="match status" value="1"/>
</dbReference>
<keyword evidence="3" id="KW-1185">Reference proteome</keyword>
<name>A0A4R6PJ46_NOCIG</name>